<evidence type="ECO:0000256" key="1">
    <source>
        <dbReference type="SAM" id="Phobius"/>
    </source>
</evidence>
<accession>A0A8J8C6U3</accession>
<keyword evidence="1" id="KW-1133">Transmembrane helix</keyword>
<protein>
    <recommendedName>
        <fullName evidence="2">DUF7314 domain-containing protein</fullName>
    </recommendedName>
</protein>
<dbReference type="AlphaFoldDB" id="A0A8J8C6U3"/>
<feature type="transmembrane region" description="Helical" evidence="1">
    <location>
        <begin position="9"/>
        <end position="26"/>
    </location>
</feature>
<dbReference type="RefSeq" id="WP_220586885.1">
    <property type="nucleotide sequence ID" value="NZ_RKLQ01000001.1"/>
</dbReference>
<dbReference type="Proteomes" id="UP000783863">
    <property type="component" value="Unassembled WGS sequence"/>
</dbReference>
<sequence>MADEFIKGFAALMVGGLGWMTIAGWYRTPSFEGAQLIGELPPQESLTVFDTAALLLMDAFFWFAIFGCLTFWVAIPLFSELREYLDERSA</sequence>
<evidence type="ECO:0000259" key="2">
    <source>
        <dbReference type="Pfam" id="PF23996"/>
    </source>
</evidence>
<reference evidence="3" key="1">
    <citation type="submission" date="2021-06" db="EMBL/GenBank/DDBJ databases">
        <title>Halomicroarcula sp. F24A a new haloarchaeum isolated from saline soil.</title>
        <authorList>
            <person name="Duran-Viseras A."/>
            <person name="Sanchez-Porro C."/>
            <person name="Ventosa A."/>
        </authorList>
    </citation>
    <scope>NUCLEOTIDE SEQUENCE</scope>
    <source>
        <strain evidence="3">F24A</strain>
    </source>
</reference>
<proteinExistence type="predicted"/>
<evidence type="ECO:0000313" key="4">
    <source>
        <dbReference type="Proteomes" id="UP000783863"/>
    </source>
</evidence>
<comment type="caution">
    <text evidence="3">The sequence shown here is derived from an EMBL/GenBank/DDBJ whole genome shotgun (WGS) entry which is preliminary data.</text>
</comment>
<keyword evidence="1" id="KW-0812">Transmembrane</keyword>
<dbReference type="Pfam" id="PF23996">
    <property type="entry name" value="DUF7314"/>
    <property type="match status" value="1"/>
</dbReference>
<feature type="domain" description="DUF7314" evidence="2">
    <location>
        <begin position="1"/>
        <end position="88"/>
    </location>
</feature>
<dbReference type="EMBL" id="RKLQ01000001">
    <property type="protein sequence ID" value="MBX0302651.1"/>
    <property type="molecule type" value="Genomic_DNA"/>
</dbReference>
<feature type="transmembrane region" description="Helical" evidence="1">
    <location>
        <begin position="59"/>
        <end position="78"/>
    </location>
</feature>
<keyword evidence="4" id="KW-1185">Reference proteome</keyword>
<keyword evidence="1" id="KW-0472">Membrane</keyword>
<evidence type="ECO:0000313" key="3">
    <source>
        <dbReference type="EMBL" id="MBX0302651.1"/>
    </source>
</evidence>
<gene>
    <name evidence="3" type="ORF">EGD98_03075</name>
</gene>
<dbReference type="InterPro" id="IPR055738">
    <property type="entry name" value="DUF7314"/>
</dbReference>
<organism evidence="3 4">
    <name type="scientific">Haloarcula salinisoli</name>
    <dbReference type="NCBI Taxonomy" id="2487746"/>
    <lineage>
        <taxon>Archaea</taxon>
        <taxon>Methanobacteriati</taxon>
        <taxon>Methanobacteriota</taxon>
        <taxon>Stenosarchaea group</taxon>
        <taxon>Halobacteria</taxon>
        <taxon>Halobacteriales</taxon>
        <taxon>Haloarculaceae</taxon>
        <taxon>Haloarcula</taxon>
    </lineage>
</organism>
<name>A0A8J8C6U3_9EURY</name>